<keyword evidence="2" id="KW-0547">Nucleotide-binding</keyword>
<evidence type="ECO:0000313" key="3">
    <source>
        <dbReference type="Proteomes" id="UP000262583"/>
    </source>
</evidence>
<dbReference type="EMBL" id="CP030759">
    <property type="protein sequence ID" value="AXA37500.1"/>
    <property type="molecule type" value="Genomic_DNA"/>
</dbReference>
<keyword evidence="2" id="KW-0067">ATP-binding</keyword>
<evidence type="ECO:0000259" key="1">
    <source>
        <dbReference type="Pfam" id="PF01935"/>
    </source>
</evidence>
<dbReference type="InterPro" id="IPR027417">
    <property type="entry name" value="P-loop_NTPase"/>
</dbReference>
<dbReference type="Pfam" id="PF01935">
    <property type="entry name" value="DUF87"/>
    <property type="match status" value="1"/>
</dbReference>
<dbReference type="PANTHER" id="PTHR42957:SF1">
    <property type="entry name" value="HELICASE MJ1565-RELATED"/>
    <property type="match status" value="1"/>
</dbReference>
<gene>
    <name evidence="2" type="ORF">BRCON_2758</name>
</gene>
<dbReference type="AlphaFoldDB" id="A0A2Z4Y8D4"/>
<dbReference type="GO" id="GO:0004386">
    <property type="term" value="F:helicase activity"/>
    <property type="evidence" value="ECO:0007669"/>
    <property type="project" value="UniProtKB-KW"/>
</dbReference>
<dbReference type="PANTHER" id="PTHR42957">
    <property type="entry name" value="HELICASE MJ1565-RELATED"/>
    <property type="match status" value="1"/>
</dbReference>
<dbReference type="InterPro" id="IPR008571">
    <property type="entry name" value="HerA-like"/>
</dbReference>
<evidence type="ECO:0000313" key="2">
    <source>
        <dbReference type="EMBL" id="AXA37500.1"/>
    </source>
</evidence>
<feature type="domain" description="Helicase HerA central" evidence="1">
    <location>
        <begin position="179"/>
        <end position="408"/>
    </location>
</feature>
<keyword evidence="2" id="KW-0378">Hydrolase</keyword>
<accession>A0A2Z4Y8D4</accession>
<dbReference type="Proteomes" id="UP000262583">
    <property type="component" value="Chromosome"/>
</dbReference>
<protein>
    <submittedName>
        <fullName evidence="2">Bipolar DNA helicase HerA</fullName>
    </submittedName>
</protein>
<organism evidence="2 3">
    <name type="scientific">Sumerlaea chitinivorans</name>
    <dbReference type="NCBI Taxonomy" id="2250252"/>
    <lineage>
        <taxon>Bacteria</taxon>
        <taxon>Candidatus Sumerlaeota</taxon>
        <taxon>Candidatus Sumerlaeia</taxon>
        <taxon>Candidatus Sumerlaeales</taxon>
        <taxon>Candidatus Sumerlaeaceae</taxon>
        <taxon>Candidatus Sumerlaea</taxon>
    </lineage>
</organism>
<dbReference type="KEGG" id="schv:BRCON_2758"/>
<dbReference type="Gene3D" id="3.40.50.300">
    <property type="entry name" value="P-loop containing nucleotide triphosphate hydrolases"/>
    <property type="match status" value="2"/>
</dbReference>
<proteinExistence type="predicted"/>
<reference evidence="2 3" key="1">
    <citation type="submission" date="2018-05" db="EMBL/GenBank/DDBJ databases">
        <title>A metagenomic window into the 2 km-deep terrestrial subsurface aquifer revealed taxonomically and functionally diverse microbial community comprising novel uncultured bacterial lineages.</title>
        <authorList>
            <person name="Kadnikov V.V."/>
            <person name="Mardanov A.V."/>
            <person name="Beletsky A.V."/>
            <person name="Banks D."/>
            <person name="Pimenov N.V."/>
            <person name="Frank Y.A."/>
            <person name="Karnachuk O.V."/>
            <person name="Ravin N.V."/>
        </authorList>
    </citation>
    <scope>NUCLEOTIDE SEQUENCE [LARGE SCALE GENOMIC DNA]</scope>
    <source>
        <strain evidence="2">BY</strain>
    </source>
</reference>
<dbReference type="SUPFAM" id="SSF52540">
    <property type="entry name" value="P-loop containing nucleoside triphosphate hydrolases"/>
    <property type="match status" value="1"/>
</dbReference>
<keyword evidence="2" id="KW-0347">Helicase</keyword>
<name>A0A2Z4Y8D4_SUMC1</name>
<sequence>MDDLMRERLGVFRGFGESRYEVVSDVLIPYRERRHVPLQGGYLVVSVEDFDGKRCGVLGRVIRAYPIGDLLGSAGEDYLVDLMRLDQEVPEAVRVSRLRYRVSLRLLGQVTVEADGCVRFTPSLRMTPHVGAPVGLPSDKVLRILASGVAQEGEPIGAHIGYLAIGDLAFDGSRRVNGRCFPVHLRMNSLVGRRSAVFARAGMGKSNFVKVLLSRLYQDPSQSVGTIVIDPEGEYAMSNASEPGLLDLPSLAGRVLLFTDRKDIAPKYRESIGGRCRINFKDLSPQEVVANAIPEEKQDAVFANTLRGLDRSAWTCLVDLLAKDRFRTNPNDVASIIQRRIKGADGEDVICGAIINNVVPVLQRLHDSESTLFEHTFEHLRRGGIVILDVSMLSSTDAQRLSGWLLHKVFANNQLHYTTAREDQNLQRPLLIPTLAVLEEAQYYLGSREAREDSPFVRWFKEGRKYQLGSVIVTQQPGAVPVELISQCDNFFVFHLLSGVDLDALGRANFHYSSDILNMIASEPIPGNCYLWSSRGLSVVTCARILSFSQLVAEDQNKAREGMPSEQVAQDVAPNAVSAMPVPSSTAHANQARDAIEILAQVVEEVLHFGSGLAIRPVRSRKLLKAGASDADYPPAEKLVVINAYNLRFQVADEIEKRYPESEENVGLREQLLEGFAERRIVKEPKLQRVLCERGYSPPALIARAKNPAKNKDEDFFVLLRDRLKSSARIRKEDGLDVSIMPMGGQTSESDRK</sequence>
<dbReference type="InterPro" id="IPR002789">
    <property type="entry name" value="HerA_central"/>
</dbReference>